<dbReference type="HOGENOM" id="CLU_009834_7_6_11"/>
<comment type="catalytic activity">
    <reaction evidence="6">
        <text>a 4-saturated-(3S)-3-hydroxyacyl-CoA = a (3E)-enoyl-CoA + H2O</text>
        <dbReference type="Rhea" id="RHEA:20724"/>
        <dbReference type="ChEBI" id="CHEBI:15377"/>
        <dbReference type="ChEBI" id="CHEBI:58521"/>
        <dbReference type="ChEBI" id="CHEBI:137480"/>
        <dbReference type="EC" id="4.2.1.17"/>
    </reaction>
</comment>
<evidence type="ECO:0000256" key="7">
    <source>
        <dbReference type="RuleBase" id="RU003707"/>
    </source>
</evidence>
<evidence type="ECO:0000256" key="3">
    <source>
        <dbReference type="ARBA" id="ARBA00023098"/>
    </source>
</evidence>
<dbReference type="GO" id="GO:0004300">
    <property type="term" value="F:enoyl-CoA hydratase activity"/>
    <property type="evidence" value="ECO:0007669"/>
    <property type="project" value="UniProtKB-EC"/>
</dbReference>
<dbReference type="AlphaFoldDB" id="S4MVL1"/>
<dbReference type="EC" id="4.2.1.17" evidence="2"/>
<gene>
    <name evidence="9" type="ORF">STAFG_2037</name>
</gene>
<dbReference type="GO" id="GO:0006635">
    <property type="term" value="P:fatty acid beta-oxidation"/>
    <property type="evidence" value="ECO:0007669"/>
    <property type="project" value="TreeGrafter"/>
</dbReference>
<proteinExistence type="inferred from homology"/>
<dbReference type="CDD" id="cd06558">
    <property type="entry name" value="crotonase-like"/>
    <property type="match status" value="1"/>
</dbReference>
<dbReference type="InterPro" id="IPR029045">
    <property type="entry name" value="ClpP/crotonase-like_dom_sf"/>
</dbReference>
<sequence>MTVSLEVAEGVGTLRLDRPPMNALDIATQDRLKELAEEAARREDVRAVVVYGGEKVFAAGADIKEMQAMDHTAMVLRARALQDSFTAVARIPKPVVAAVTGYALGGGCELALCADFRIAGENAKLGQPEILLGLIPGAGGTQRLARLVGPSKAKDLIFTGRMVKADEAKEIGLVDRVVPADEVYAQAHAWAAKLAQGPALALRAAKEAVDTGLETDIDTGLAIERTGSRACSPPRTASAACAASWRRGRARRSSSDPPPGACN</sequence>
<dbReference type="PATRIC" id="fig|1283301.3.peg.2010"/>
<reference evidence="9 10" key="1">
    <citation type="submission" date="2013-02" db="EMBL/GenBank/DDBJ databases">
        <title>Draft Genome Sequence of Streptomyces afghaniensis, Which Produces Compounds of the Julimycin B-Complex.</title>
        <authorList>
            <person name="Gruening B.A."/>
            <person name="Praeg A."/>
            <person name="Erxleben A."/>
            <person name="Guenther S."/>
            <person name="Fiedler H.-P."/>
            <person name="Goodfellow M."/>
            <person name="Mueller M."/>
        </authorList>
    </citation>
    <scope>NUCLEOTIDE SEQUENCE [LARGE SCALE GENOMIC DNA]</scope>
    <source>
        <strain evidence="9 10">772</strain>
    </source>
</reference>
<keyword evidence="4" id="KW-0456">Lyase</keyword>
<dbReference type="Proteomes" id="UP000015001">
    <property type="component" value="Unassembled WGS sequence"/>
</dbReference>
<name>S4MVL1_9ACTN</name>
<dbReference type="PANTHER" id="PTHR11941">
    <property type="entry name" value="ENOYL-COA HYDRATASE-RELATED"/>
    <property type="match status" value="1"/>
</dbReference>
<evidence type="ECO:0000256" key="8">
    <source>
        <dbReference type="SAM" id="MobiDB-lite"/>
    </source>
</evidence>
<dbReference type="Pfam" id="PF00378">
    <property type="entry name" value="ECH_1"/>
    <property type="match status" value="1"/>
</dbReference>
<comment type="catalytic activity">
    <reaction evidence="5">
        <text>a (3S)-3-hydroxyacyl-CoA = a (2E)-enoyl-CoA + H2O</text>
        <dbReference type="Rhea" id="RHEA:16105"/>
        <dbReference type="ChEBI" id="CHEBI:15377"/>
        <dbReference type="ChEBI" id="CHEBI:57318"/>
        <dbReference type="ChEBI" id="CHEBI:58856"/>
        <dbReference type="EC" id="4.2.1.17"/>
    </reaction>
</comment>
<evidence type="ECO:0000256" key="5">
    <source>
        <dbReference type="ARBA" id="ARBA00023709"/>
    </source>
</evidence>
<protein>
    <recommendedName>
        <fullName evidence="2">enoyl-CoA hydratase</fullName>
        <ecNumber evidence="2">4.2.1.17</ecNumber>
    </recommendedName>
</protein>
<comment type="caution">
    <text evidence="9">The sequence shown here is derived from an EMBL/GenBank/DDBJ whole genome shotgun (WGS) entry which is preliminary data.</text>
</comment>
<dbReference type="InterPro" id="IPR001753">
    <property type="entry name" value="Enoyl-CoA_hydra/iso"/>
</dbReference>
<dbReference type="SUPFAM" id="SSF52096">
    <property type="entry name" value="ClpP/crotonase"/>
    <property type="match status" value="1"/>
</dbReference>
<accession>S4MVL1</accession>
<dbReference type="FunFam" id="3.90.226.10:FF:000009">
    <property type="entry name" value="Carnitinyl-CoA dehydratase"/>
    <property type="match status" value="1"/>
</dbReference>
<keyword evidence="10" id="KW-1185">Reference proteome</keyword>
<evidence type="ECO:0000313" key="9">
    <source>
        <dbReference type="EMBL" id="EPJ40906.1"/>
    </source>
</evidence>
<comment type="similarity">
    <text evidence="1 7">Belongs to the enoyl-CoA hydratase/isomerase family.</text>
</comment>
<evidence type="ECO:0000313" key="10">
    <source>
        <dbReference type="Proteomes" id="UP000015001"/>
    </source>
</evidence>
<evidence type="ECO:0000256" key="4">
    <source>
        <dbReference type="ARBA" id="ARBA00023239"/>
    </source>
</evidence>
<evidence type="ECO:0000256" key="6">
    <source>
        <dbReference type="ARBA" id="ARBA00023717"/>
    </source>
</evidence>
<evidence type="ECO:0000256" key="2">
    <source>
        <dbReference type="ARBA" id="ARBA00012076"/>
    </source>
</evidence>
<feature type="region of interest" description="Disordered" evidence="8">
    <location>
        <begin position="242"/>
        <end position="263"/>
    </location>
</feature>
<keyword evidence="3" id="KW-0443">Lipid metabolism</keyword>
<organism evidence="9 10">
    <name type="scientific">Streptomyces afghaniensis 772</name>
    <dbReference type="NCBI Taxonomy" id="1283301"/>
    <lineage>
        <taxon>Bacteria</taxon>
        <taxon>Bacillati</taxon>
        <taxon>Actinomycetota</taxon>
        <taxon>Actinomycetes</taxon>
        <taxon>Kitasatosporales</taxon>
        <taxon>Streptomycetaceae</taxon>
        <taxon>Streptomyces</taxon>
    </lineage>
</organism>
<dbReference type="PANTHER" id="PTHR11941:SF169">
    <property type="entry name" value="(7AS)-7A-METHYL-1,5-DIOXO-2,3,5,6,7,7A-HEXAHYDRO-1H-INDENE-CARBOXYL-COA HYDROLASE"/>
    <property type="match status" value="1"/>
</dbReference>
<dbReference type="Gene3D" id="3.90.226.10">
    <property type="entry name" value="2-enoyl-CoA Hydratase, Chain A, domain 1"/>
    <property type="match status" value="1"/>
</dbReference>
<dbReference type="PROSITE" id="PS00166">
    <property type="entry name" value="ENOYL_COA_HYDRATASE"/>
    <property type="match status" value="1"/>
</dbReference>
<dbReference type="EMBL" id="AOPY01001352">
    <property type="protein sequence ID" value="EPJ40906.1"/>
    <property type="molecule type" value="Genomic_DNA"/>
</dbReference>
<evidence type="ECO:0000256" key="1">
    <source>
        <dbReference type="ARBA" id="ARBA00005254"/>
    </source>
</evidence>
<dbReference type="InterPro" id="IPR018376">
    <property type="entry name" value="Enoyl-CoA_hyd/isom_CS"/>
</dbReference>